<feature type="transmembrane region" description="Helical" evidence="7">
    <location>
        <begin position="21"/>
        <end position="42"/>
    </location>
</feature>
<dbReference type="RefSeq" id="WP_418160640.1">
    <property type="nucleotide sequence ID" value="NZ_JBBLZC010000018.1"/>
</dbReference>
<dbReference type="InterPro" id="IPR006664">
    <property type="entry name" value="OMP_bac"/>
</dbReference>
<evidence type="ECO:0000256" key="4">
    <source>
        <dbReference type="PROSITE-ProRule" id="PRU00473"/>
    </source>
</evidence>
<evidence type="ECO:0000256" key="6">
    <source>
        <dbReference type="SAM" id="MobiDB-lite"/>
    </source>
</evidence>
<dbReference type="InterPro" id="IPR050330">
    <property type="entry name" value="Bact_OuterMem_StrucFunc"/>
</dbReference>
<evidence type="ECO:0000256" key="3">
    <source>
        <dbReference type="ARBA" id="ARBA00023237"/>
    </source>
</evidence>
<dbReference type="InterPro" id="IPR006665">
    <property type="entry name" value="OmpA-like"/>
</dbReference>
<keyword evidence="2 4" id="KW-0472">Membrane</keyword>
<feature type="domain" description="OmpA-like" evidence="8">
    <location>
        <begin position="315"/>
        <end position="431"/>
    </location>
</feature>
<organism evidence="9 10">
    <name type="scientific">Benzoatithermus flavus</name>
    <dbReference type="NCBI Taxonomy" id="3108223"/>
    <lineage>
        <taxon>Bacteria</taxon>
        <taxon>Pseudomonadati</taxon>
        <taxon>Pseudomonadota</taxon>
        <taxon>Alphaproteobacteria</taxon>
        <taxon>Geminicoccales</taxon>
        <taxon>Geminicoccaceae</taxon>
        <taxon>Benzoatithermus</taxon>
    </lineage>
</organism>
<name>A0ABU8XUB1_9PROT</name>
<dbReference type="SUPFAM" id="SSF103088">
    <property type="entry name" value="OmpA-like"/>
    <property type="match status" value="1"/>
</dbReference>
<keyword evidence="7" id="KW-0812">Transmembrane</keyword>
<reference evidence="9 10" key="1">
    <citation type="submission" date="2024-01" db="EMBL/GenBank/DDBJ databases">
        <title>Multi-omics insights into the function and evolution of sodium benzoate biodegradation pathways in Benzoatithermus flavus gen. nov., sp. nov. from hot spring.</title>
        <authorList>
            <person name="Hu C.-J."/>
            <person name="Li W.-J."/>
        </authorList>
    </citation>
    <scope>NUCLEOTIDE SEQUENCE [LARGE SCALE GENOMIC DNA]</scope>
    <source>
        <strain evidence="9 10">SYSU G07066</strain>
    </source>
</reference>
<sequence length="431" mass="45559">MVDRNADGTRSSAWLRFRAPLAGVVLVIALVPLPMAALPLLLRPVVGAGPLLAAEQEPAASLGQSADELKAAIAEIKRRLAEQRQAAATERPAADLAEELKAARLQIERLTQTMAELRGERDALRSQLADARGEQQALEGRLAAAQKELLEKEEGLKKAETELDRVRAESARLTERLAQEKQAADALLGQREATLKSELDATKAKLAALAREADDLRSVAAASVEEVKSLGEQLITALGENKALTAAVRELHASKDLLDKELQTAHAGAQADGARTEPARGEAMAAPAAAAAPLTKLEASDVPAVTLEPAAGPVTTEAAMTRLDGSAFVSGGAEIRPEAAPMLQAVATFLSAHPGRAIRIVGHTDSNGDHEANRTLSLRRAEKVRDYLAAELGFDAARIRVEGAGEDQPIASNDTAAGRRANRRVEIYVVP</sequence>
<comment type="subcellular location">
    <subcellularLocation>
        <location evidence="1">Cell outer membrane</location>
    </subcellularLocation>
</comment>
<evidence type="ECO:0000256" key="2">
    <source>
        <dbReference type="ARBA" id="ARBA00023136"/>
    </source>
</evidence>
<dbReference type="Proteomes" id="UP001375743">
    <property type="component" value="Unassembled WGS sequence"/>
</dbReference>
<proteinExistence type="predicted"/>
<evidence type="ECO:0000256" key="1">
    <source>
        <dbReference type="ARBA" id="ARBA00004442"/>
    </source>
</evidence>
<evidence type="ECO:0000256" key="7">
    <source>
        <dbReference type="SAM" id="Phobius"/>
    </source>
</evidence>
<dbReference type="InterPro" id="IPR036737">
    <property type="entry name" value="OmpA-like_sf"/>
</dbReference>
<protein>
    <submittedName>
        <fullName evidence="9">OmpA family protein</fullName>
    </submittedName>
</protein>
<feature type="coiled-coil region" evidence="5">
    <location>
        <begin position="59"/>
        <end position="219"/>
    </location>
</feature>
<dbReference type="Pfam" id="PF00691">
    <property type="entry name" value="OmpA"/>
    <property type="match status" value="1"/>
</dbReference>
<dbReference type="CDD" id="cd07185">
    <property type="entry name" value="OmpA_C-like"/>
    <property type="match status" value="1"/>
</dbReference>
<dbReference type="PRINTS" id="PR01021">
    <property type="entry name" value="OMPADOMAIN"/>
</dbReference>
<evidence type="ECO:0000313" key="9">
    <source>
        <dbReference type="EMBL" id="MEK0084788.1"/>
    </source>
</evidence>
<dbReference type="PROSITE" id="PS51123">
    <property type="entry name" value="OMPA_2"/>
    <property type="match status" value="1"/>
</dbReference>
<keyword evidence="10" id="KW-1185">Reference proteome</keyword>
<dbReference type="PANTHER" id="PTHR30329:SF21">
    <property type="entry name" value="LIPOPROTEIN YIAD-RELATED"/>
    <property type="match status" value="1"/>
</dbReference>
<evidence type="ECO:0000256" key="5">
    <source>
        <dbReference type="SAM" id="Coils"/>
    </source>
</evidence>
<dbReference type="Gene3D" id="1.10.287.1490">
    <property type="match status" value="1"/>
</dbReference>
<comment type="caution">
    <text evidence="9">The sequence shown here is derived from an EMBL/GenBank/DDBJ whole genome shotgun (WGS) entry which is preliminary data.</text>
</comment>
<keyword evidence="7" id="KW-1133">Transmembrane helix</keyword>
<keyword evidence="5" id="KW-0175">Coiled coil</keyword>
<evidence type="ECO:0000313" key="10">
    <source>
        <dbReference type="Proteomes" id="UP001375743"/>
    </source>
</evidence>
<feature type="region of interest" description="Disordered" evidence="6">
    <location>
        <begin position="266"/>
        <end position="287"/>
    </location>
</feature>
<evidence type="ECO:0000259" key="8">
    <source>
        <dbReference type="PROSITE" id="PS51123"/>
    </source>
</evidence>
<accession>A0ABU8XUB1</accession>
<dbReference type="Gene3D" id="3.30.1330.60">
    <property type="entry name" value="OmpA-like domain"/>
    <property type="match status" value="1"/>
</dbReference>
<keyword evidence="3" id="KW-0998">Cell outer membrane</keyword>
<gene>
    <name evidence="9" type="ORF">U1T56_16670</name>
</gene>
<dbReference type="EMBL" id="JBBLZC010000018">
    <property type="protein sequence ID" value="MEK0084788.1"/>
    <property type="molecule type" value="Genomic_DNA"/>
</dbReference>
<dbReference type="PANTHER" id="PTHR30329">
    <property type="entry name" value="STATOR ELEMENT OF FLAGELLAR MOTOR COMPLEX"/>
    <property type="match status" value="1"/>
</dbReference>